<evidence type="ECO:0000313" key="1">
    <source>
        <dbReference type="EMBL" id="KAF0295761.1"/>
    </source>
</evidence>
<gene>
    <name evidence="1" type="ORF">FJT64_006741</name>
</gene>
<protein>
    <submittedName>
        <fullName evidence="1">Uncharacterized protein</fullName>
    </submittedName>
</protein>
<keyword evidence="2" id="KW-1185">Reference proteome</keyword>
<dbReference type="Proteomes" id="UP000440578">
    <property type="component" value="Unassembled WGS sequence"/>
</dbReference>
<comment type="caution">
    <text evidence="1">The sequence shown here is derived from an EMBL/GenBank/DDBJ whole genome shotgun (WGS) entry which is preliminary data.</text>
</comment>
<dbReference type="AlphaFoldDB" id="A0A6A4W1S9"/>
<organism evidence="1 2">
    <name type="scientific">Amphibalanus amphitrite</name>
    <name type="common">Striped barnacle</name>
    <name type="synonym">Balanus amphitrite</name>
    <dbReference type="NCBI Taxonomy" id="1232801"/>
    <lineage>
        <taxon>Eukaryota</taxon>
        <taxon>Metazoa</taxon>
        <taxon>Ecdysozoa</taxon>
        <taxon>Arthropoda</taxon>
        <taxon>Crustacea</taxon>
        <taxon>Multicrustacea</taxon>
        <taxon>Cirripedia</taxon>
        <taxon>Thoracica</taxon>
        <taxon>Thoracicalcarea</taxon>
        <taxon>Balanomorpha</taxon>
        <taxon>Balanoidea</taxon>
        <taxon>Balanidae</taxon>
        <taxon>Amphibalaninae</taxon>
        <taxon>Amphibalanus</taxon>
    </lineage>
</organism>
<dbReference type="EMBL" id="VIIS01001600">
    <property type="protein sequence ID" value="KAF0295761.1"/>
    <property type="molecule type" value="Genomic_DNA"/>
</dbReference>
<proteinExistence type="predicted"/>
<evidence type="ECO:0000313" key="2">
    <source>
        <dbReference type="Proteomes" id="UP000440578"/>
    </source>
</evidence>
<reference evidence="1 2" key="1">
    <citation type="submission" date="2019-07" db="EMBL/GenBank/DDBJ databases">
        <title>Draft genome assembly of a fouling barnacle, Amphibalanus amphitrite (Darwin, 1854): The first reference genome for Thecostraca.</title>
        <authorList>
            <person name="Kim W."/>
        </authorList>
    </citation>
    <scope>NUCLEOTIDE SEQUENCE [LARGE SCALE GENOMIC DNA]</scope>
    <source>
        <strain evidence="1">SNU_AA5</strain>
        <tissue evidence="1">Soma without cirri and trophi</tissue>
    </source>
</reference>
<name>A0A6A4W1S9_AMPAM</name>
<accession>A0A6A4W1S9</accession>
<sequence length="83" mass="9259">MEALPDSIVAELSRDQEQLYLLARAVQNGSIAETVAFKRLGALNHASIWSEIMAHVVRCEPQTIAQLNTVVKDFTCYRRGSLL</sequence>